<name>A0A1R2BPP9_9CILI</name>
<dbReference type="Proteomes" id="UP000187209">
    <property type="component" value="Unassembled WGS sequence"/>
</dbReference>
<dbReference type="AlphaFoldDB" id="A0A1R2BPP9"/>
<feature type="region of interest" description="Disordered" evidence="1">
    <location>
        <begin position="186"/>
        <end position="210"/>
    </location>
</feature>
<evidence type="ECO:0000313" key="3">
    <source>
        <dbReference type="Proteomes" id="UP000187209"/>
    </source>
</evidence>
<dbReference type="EMBL" id="MPUH01000504">
    <property type="protein sequence ID" value="OMJ78772.1"/>
    <property type="molecule type" value="Genomic_DNA"/>
</dbReference>
<gene>
    <name evidence="2" type="ORF">SteCoe_21346</name>
</gene>
<protein>
    <submittedName>
        <fullName evidence="2">Uncharacterized protein</fullName>
    </submittedName>
</protein>
<reference evidence="2 3" key="1">
    <citation type="submission" date="2016-11" db="EMBL/GenBank/DDBJ databases">
        <title>The macronuclear genome of Stentor coeruleus: a giant cell with tiny introns.</title>
        <authorList>
            <person name="Slabodnick M."/>
            <person name="Ruby J.G."/>
            <person name="Reiff S.B."/>
            <person name="Swart E.C."/>
            <person name="Gosai S."/>
            <person name="Prabakaran S."/>
            <person name="Witkowska E."/>
            <person name="Larue G.E."/>
            <person name="Fisher S."/>
            <person name="Freeman R.M."/>
            <person name="Gunawardena J."/>
            <person name="Chu W."/>
            <person name="Stover N.A."/>
            <person name="Gregory B.D."/>
            <person name="Nowacki M."/>
            <person name="Derisi J."/>
            <person name="Roy S.W."/>
            <person name="Marshall W.F."/>
            <person name="Sood P."/>
        </authorList>
    </citation>
    <scope>NUCLEOTIDE SEQUENCE [LARGE SCALE GENOMIC DNA]</scope>
    <source>
        <strain evidence="2">WM001</strain>
    </source>
</reference>
<accession>A0A1R2BPP9</accession>
<keyword evidence="3" id="KW-1185">Reference proteome</keyword>
<evidence type="ECO:0000313" key="2">
    <source>
        <dbReference type="EMBL" id="OMJ78772.1"/>
    </source>
</evidence>
<evidence type="ECO:0000256" key="1">
    <source>
        <dbReference type="SAM" id="MobiDB-lite"/>
    </source>
</evidence>
<organism evidence="2 3">
    <name type="scientific">Stentor coeruleus</name>
    <dbReference type="NCBI Taxonomy" id="5963"/>
    <lineage>
        <taxon>Eukaryota</taxon>
        <taxon>Sar</taxon>
        <taxon>Alveolata</taxon>
        <taxon>Ciliophora</taxon>
        <taxon>Postciliodesmatophora</taxon>
        <taxon>Heterotrichea</taxon>
        <taxon>Heterotrichida</taxon>
        <taxon>Stentoridae</taxon>
        <taxon>Stentor</taxon>
    </lineage>
</organism>
<proteinExistence type="predicted"/>
<comment type="caution">
    <text evidence="2">The sequence shown here is derived from an EMBL/GenBank/DDBJ whole genome shotgun (WGS) entry which is preliminary data.</text>
</comment>
<sequence>MNQEQCDISCMICGSPQAYKVNPARYHGYCKNHVESQIFTEKCKHCRSIVPILKIEKAFEYCKFCQINEVYSPICKCGRLICNNCNKFSGLCPECYPIKESNNSSITKGVLRAGYTFDTKTKPLSYIEFPTMSSPNHNSGFSMFTSIKNLYAKHMLSTKNEFREQEQIEGNSLSISLIDNFPNETPNIDLPIDTRDTSSNQQQKDETSFHKKHHRWEFIRNFFTSCCENCCKRKKN</sequence>